<dbReference type="GO" id="GO:0015074">
    <property type="term" value="P:DNA integration"/>
    <property type="evidence" value="ECO:0007669"/>
    <property type="project" value="UniProtKB-KW"/>
</dbReference>
<dbReference type="InterPro" id="IPR011010">
    <property type="entry name" value="DNA_brk_join_enz"/>
</dbReference>
<dbReference type="InterPro" id="IPR013762">
    <property type="entry name" value="Integrase-like_cat_sf"/>
</dbReference>
<evidence type="ECO:0000256" key="2">
    <source>
        <dbReference type="ARBA" id="ARBA00022908"/>
    </source>
</evidence>
<dbReference type="GO" id="GO:0006310">
    <property type="term" value="P:DNA recombination"/>
    <property type="evidence" value="ECO:0007669"/>
    <property type="project" value="UniProtKB-KW"/>
</dbReference>
<accession>A0A7W2QZC2</accession>
<dbReference type="Pfam" id="PF00589">
    <property type="entry name" value="Phage_integrase"/>
    <property type="match status" value="1"/>
</dbReference>
<comment type="similarity">
    <text evidence="1">Belongs to the 'phage' integrase family.</text>
</comment>
<evidence type="ECO:0000256" key="1">
    <source>
        <dbReference type="ARBA" id="ARBA00008857"/>
    </source>
</evidence>
<organism evidence="6 7">
    <name type="scientific">Pseudomonas juntendi</name>
    <dbReference type="NCBI Taxonomy" id="2666183"/>
    <lineage>
        <taxon>Bacteria</taxon>
        <taxon>Pseudomonadati</taxon>
        <taxon>Pseudomonadota</taxon>
        <taxon>Gammaproteobacteria</taxon>
        <taxon>Pseudomonadales</taxon>
        <taxon>Pseudomonadaceae</taxon>
        <taxon>Pseudomonas</taxon>
    </lineage>
</organism>
<evidence type="ECO:0000313" key="6">
    <source>
        <dbReference type="EMBL" id="MBA6147700.1"/>
    </source>
</evidence>
<keyword evidence="2" id="KW-0229">DNA integration</keyword>
<dbReference type="Gene3D" id="1.10.443.10">
    <property type="entry name" value="Intergrase catalytic core"/>
    <property type="match status" value="1"/>
</dbReference>
<evidence type="ECO:0000313" key="7">
    <source>
        <dbReference type="Proteomes" id="UP000577346"/>
    </source>
</evidence>
<comment type="caution">
    <text evidence="6">The sequence shown here is derived from an EMBL/GenBank/DDBJ whole genome shotgun (WGS) entry which is preliminary data.</text>
</comment>
<reference evidence="6 7" key="1">
    <citation type="submission" date="2020-07" db="EMBL/GenBank/DDBJ databases">
        <title>Diversity of carbapenemase encoding genes among Pseudomonas putida group clinical isolates in a tertiary Brazilian hospital.</title>
        <authorList>
            <person name="Alberto-Lei F."/>
            <person name="Nodari C.S."/>
            <person name="Streling A.P."/>
            <person name="Paulino J.T."/>
            <person name="Bessa-Neto F.O."/>
            <person name="Cayo R."/>
            <person name="Gales A.C."/>
        </authorList>
    </citation>
    <scope>NUCLEOTIDE SEQUENCE [LARGE SCALE GENOMIC DNA]</scope>
    <source>
        <strain evidence="6 7">11213</strain>
    </source>
</reference>
<dbReference type="PROSITE" id="PS51898">
    <property type="entry name" value="TYR_RECOMBINASE"/>
    <property type="match status" value="1"/>
</dbReference>
<protein>
    <submittedName>
        <fullName evidence="6">Tyrosine-type recombinase/integrase</fullName>
    </submittedName>
</protein>
<evidence type="ECO:0000256" key="4">
    <source>
        <dbReference type="ARBA" id="ARBA00023172"/>
    </source>
</evidence>
<name>A0A7W2QZC2_9PSED</name>
<dbReference type="PANTHER" id="PTHR30349">
    <property type="entry name" value="PHAGE INTEGRASE-RELATED"/>
    <property type="match status" value="1"/>
</dbReference>
<proteinExistence type="inferred from homology"/>
<dbReference type="Proteomes" id="UP000577346">
    <property type="component" value="Unassembled WGS sequence"/>
</dbReference>
<gene>
    <name evidence="6" type="ORF">H4C15_09265</name>
</gene>
<keyword evidence="3" id="KW-0238">DNA-binding</keyword>
<dbReference type="RefSeq" id="WP_081741864.1">
    <property type="nucleotide sequence ID" value="NZ_JACGDA010000014.1"/>
</dbReference>
<dbReference type="GO" id="GO:0003677">
    <property type="term" value="F:DNA binding"/>
    <property type="evidence" value="ECO:0007669"/>
    <property type="project" value="UniProtKB-KW"/>
</dbReference>
<evidence type="ECO:0000256" key="3">
    <source>
        <dbReference type="ARBA" id="ARBA00023125"/>
    </source>
</evidence>
<keyword evidence="4" id="KW-0233">DNA recombination</keyword>
<sequence length="367" mass="41351">MKIVNIRTQGKLKLCPVLFSKDGSIAELPSSYLKAKAETNKHPLPVILLYADHIKGFCEHLEGLGVYQGYTVDDILCGISRTVISAYLVLLKGQGLEAAYIRLRETIIKGLFVWLASSEGGRVRKSSGFENTGLDTPKPKRKRPRYVTQEQVCKLLEGMYWESHRCAVHTLYDLGLRVSELIRITKDDIDELEGLPAELAYLPLTVRGSKGRAGVPKERTVIITRAMYSRIKKYHSSSRYRFAYCKDAKPAFLNSFGKPITVKGIQKLIADTAKRVGFKPRTVSPHRLRHGTALTFLTGELGDDHVQKLILIKEQLGHEFLSTTNIYAGVSPMLFVDELGVKYVKPRYIEASKIYQATYLSRSKEKK</sequence>
<dbReference type="EMBL" id="JACGDA010000014">
    <property type="protein sequence ID" value="MBA6147700.1"/>
    <property type="molecule type" value="Genomic_DNA"/>
</dbReference>
<evidence type="ECO:0000259" key="5">
    <source>
        <dbReference type="PROSITE" id="PS51898"/>
    </source>
</evidence>
<dbReference type="InterPro" id="IPR050090">
    <property type="entry name" value="Tyrosine_recombinase_XerCD"/>
</dbReference>
<dbReference type="PANTHER" id="PTHR30349:SF41">
    <property type="entry name" value="INTEGRASE_RECOMBINASE PROTEIN MJ0367-RELATED"/>
    <property type="match status" value="1"/>
</dbReference>
<dbReference type="SUPFAM" id="SSF56349">
    <property type="entry name" value="DNA breaking-rejoining enzymes"/>
    <property type="match status" value="1"/>
</dbReference>
<dbReference type="InterPro" id="IPR002104">
    <property type="entry name" value="Integrase_catalytic"/>
</dbReference>
<dbReference type="AlphaFoldDB" id="A0A7W2QZC2"/>
<feature type="domain" description="Tyr recombinase" evidence="5">
    <location>
        <begin position="142"/>
        <end position="344"/>
    </location>
</feature>